<evidence type="ECO:0000256" key="1">
    <source>
        <dbReference type="ARBA" id="ARBA00007734"/>
    </source>
</evidence>
<dbReference type="Pfam" id="PF01464">
    <property type="entry name" value="SLT"/>
    <property type="match status" value="1"/>
</dbReference>
<evidence type="ECO:0000256" key="2">
    <source>
        <dbReference type="ARBA" id="ARBA00009387"/>
    </source>
</evidence>
<reference evidence="4 5" key="1">
    <citation type="journal article" date="2012" name="J. Bacteriol.">
        <title>Draft Genome Sequence of the Purple Photosynthetic Bacterium Phaeospirillum molischianum DSM120, a Particularly Versatile Bacterium.</title>
        <authorList>
            <person name="Duquesne K."/>
            <person name="Prima V."/>
            <person name="Ji B."/>
            <person name="Rouy Z."/>
            <person name="Medigue C."/>
            <person name="Talla E."/>
            <person name="Sturgis J.N."/>
        </authorList>
    </citation>
    <scope>NUCLEOTIDE SEQUENCE [LARGE SCALE GENOMIC DNA]</scope>
    <source>
        <strain evidence="5">DSM120</strain>
    </source>
</reference>
<dbReference type="RefSeq" id="WP_002729959.1">
    <property type="nucleotide sequence ID" value="NZ_CAHP01000030.1"/>
</dbReference>
<organism evidence="4 5">
    <name type="scientific">Magnetospirillum molischianum DSM 120</name>
    <dbReference type="NCBI Taxonomy" id="1150626"/>
    <lineage>
        <taxon>Bacteria</taxon>
        <taxon>Pseudomonadati</taxon>
        <taxon>Pseudomonadota</taxon>
        <taxon>Alphaproteobacteria</taxon>
        <taxon>Rhodospirillales</taxon>
        <taxon>Rhodospirillaceae</taxon>
        <taxon>Magnetospirillum</taxon>
    </lineage>
</organism>
<dbReference type="SUPFAM" id="SSF53955">
    <property type="entry name" value="Lysozyme-like"/>
    <property type="match status" value="1"/>
</dbReference>
<dbReference type="AlphaFoldDB" id="H8FVA5"/>
<dbReference type="STRING" id="1150626.PHAMO_360003"/>
<comment type="similarity">
    <text evidence="2">Belongs to the virb1 family.</text>
</comment>
<dbReference type="Gene3D" id="1.10.530.10">
    <property type="match status" value="1"/>
</dbReference>
<sequence length="192" mass="20760">MTLATLLALVLVPTGLTASERERWDAEIAEASRRFAIPETWIRSVIQAESGGRAERVGRPITSRAGAIGLMQLMRDTYREMRDAHGLGPDPADPRDNILAGTAYLRAMFDRFGQTGMFAAYNAGPGRYEQSLRGRPLPAETRIYLATIAEGRPVPLSGTRLFVPLHASTMGTLTLPSGGLFVTLTNGSGSQK</sequence>
<accession>H8FVA5</accession>
<proteinExistence type="inferred from homology"/>
<comment type="similarity">
    <text evidence="1">Belongs to the transglycosylase Slt family.</text>
</comment>
<dbReference type="EMBL" id="CAHP01000030">
    <property type="protein sequence ID" value="CCG42293.1"/>
    <property type="molecule type" value="Genomic_DNA"/>
</dbReference>
<evidence type="ECO:0000313" key="4">
    <source>
        <dbReference type="EMBL" id="CCG42293.1"/>
    </source>
</evidence>
<protein>
    <submittedName>
        <fullName evidence="4">Lytic transglycosylase catalytic</fullName>
    </submittedName>
</protein>
<dbReference type="PANTHER" id="PTHR37423">
    <property type="entry name" value="SOLUBLE LYTIC MUREIN TRANSGLYCOSYLASE-RELATED"/>
    <property type="match status" value="1"/>
</dbReference>
<dbReference type="Proteomes" id="UP000004169">
    <property type="component" value="Unassembled WGS sequence"/>
</dbReference>
<gene>
    <name evidence="4" type="ORF">PHAMO_360003</name>
</gene>
<dbReference type="InterPro" id="IPR008258">
    <property type="entry name" value="Transglycosylase_SLT_dom_1"/>
</dbReference>
<dbReference type="CDD" id="cd00254">
    <property type="entry name" value="LT-like"/>
    <property type="match status" value="1"/>
</dbReference>
<dbReference type="PANTHER" id="PTHR37423:SF2">
    <property type="entry name" value="MEMBRANE-BOUND LYTIC MUREIN TRANSGLYCOSYLASE C"/>
    <property type="match status" value="1"/>
</dbReference>
<evidence type="ECO:0000259" key="3">
    <source>
        <dbReference type="Pfam" id="PF01464"/>
    </source>
</evidence>
<feature type="domain" description="Transglycosylase SLT" evidence="3">
    <location>
        <begin position="28"/>
        <end position="133"/>
    </location>
</feature>
<evidence type="ECO:0000313" key="5">
    <source>
        <dbReference type="Proteomes" id="UP000004169"/>
    </source>
</evidence>
<dbReference type="InterPro" id="IPR023346">
    <property type="entry name" value="Lysozyme-like_dom_sf"/>
</dbReference>
<keyword evidence="5" id="KW-1185">Reference proteome</keyword>
<name>H8FVA5_MAGML</name>
<dbReference type="eggNOG" id="COG0741">
    <property type="taxonomic scope" value="Bacteria"/>
</dbReference>
<comment type="caution">
    <text evidence="4">The sequence shown here is derived from an EMBL/GenBank/DDBJ whole genome shotgun (WGS) entry which is preliminary data.</text>
</comment>